<sequence>MERESMAILGGALTNVRIRATSAALAAVLLAVLLPKTPSYAREGESPVSISASLHYLVTFVARGCDNYASVMGNRVRDDHVEAAALPGRANAYRDGQAVDPSVEAVNGGGCVPLNGWQFSLGSGHEKKGAYSAVTGAPAGSGATAAGVPLLDPMGQKTDKTVDGAVTLQLSDEQAKAAARHQLWVQGGTPGDPLLAGSVPGYGFGALRCAADGHGGGNVQWIGFPAGTRHVFCYGYYVKGAQPTAGLVVRARTTQPPGYPQRFAFDASPSYNADKRITVDAVSDATFVRSAGGAPNTIVSRTPADWTLADVSCTKSGAGRSLTTTDLPTGTATVTLSAGETVICTFTYAPPTAPPGLTLRVFSDNAGGQFGLSVGGDGGPRSLTANPAGDGSAAVATGADLSALPPGAYPVTVTAPAGDASSWSLTGTACGQTELKPEGMTVTVMVAAGAPTDCTLRVGRKVGGLELRGVTIGGTGAASFAVTPLDQGVPGWSGVATTTGLGVAAIAQGDVPQALPFGDYLVTPIPPVSTVDGRWKLSSFACDPGRSQETPNVGADVVPLTPAESAAKCTATYLFESAQRLQVTVRFAGNVDGRDGAVVLDLSCEDGSTGRAVLGGDDNSEASLPEPLGFLAPTRCTIARPETPVAKDAAVSVSASLDPAPGNAPLSIPATLDVGGDVELYTVVVTVTFTATGEVPTQQKVLDTFRVLPVALIGAGLVGIGLLILLIMVLRSRSYREE</sequence>
<evidence type="ECO:0000313" key="3">
    <source>
        <dbReference type="EMBL" id="GGM32310.1"/>
    </source>
</evidence>
<gene>
    <name evidence="3" type="ORF">GCM10007977_037000</name>
</gene>
<protein>
    <recommendedName>
        <fullName evidence="2">SpaA-like prealbumin fold domain-containing protein</fullName>
    </recommendedName>
</protein>
<keyword evidence="1" id="KW-0472">Membrane</keyword>
<dbReference type="EMBL" id="BMPI01000016">
    <property type="protein sequence ID" value="GGM32310.1"/>
    <property type="molecule type" value="Genomic_DNA"/>
</dbReference>
<name>A0A917TPQ0_9ACTN</name>
<feature type="transmembrane region" description="Helical" evidence="1">
    <location>
        <begin position="707"/>
        <end position="730"/>
    </location>
</feature>
<dbReference type="AlphaFoldDB" id="A0A917TPQ0"/>
<keyword evidence="1" id="KW-1133">Transmembrane helix</keyword>
<accession>A0A917TPQ0</accession>
<organism evidence="3 4">
    <name type="scientific">Dactylosporangium sucinum</name>
    <dbReference type="NCBI Taxonomy" id="1424081"/>
    <lineage>
        <taxon>Bacteria</taxon>
        <taxon>Bacillati</taxon>
        <taxon>Actinomycetota</taxon>
        <taxon>Actinomycetes</taxon>
        <taxon>Micromonosporales</taxon>
        <taxon>Micromonosporaceae</taxon>
        <taxon>Dactylosporangium</taxon>
    </lineage>
</organism>
<reference evidence="3" key="1">
    <citation type="journal article" date="2014" name="Int. J. Syst. Evol. Microbiol.">
        <title>Complete genome sequence of Corynebacterium casei LMG S-19264T (=DSM 44701T), isolated from a smear-ripened cheese.</title>
        <authorList>
            <consortium name="US DOE Joint Genome Institute (JGI-PGF)"/>
            <person name="Walter F."/>
            <person name="Albersmeier A."/>
            <person name="Kalinowski J."/>
            <person name="Ruckert C."/>
        </authorList>
    </citation>
    <scope>NUCLEOTIDE SEQUENCE</scope>
    <source>
        <strain evidence="3">JCM 19831</strain>
    </source>
</reference>
<evidence type="ECO:0000259" key="2">
    <source>
        <dbReference type="Pfam" id="PF24514"/>
    </source>
</evidence>
<evidence type="ECO:0000313" key="4">
    <source>
        <dbReference type="Proteomes" id="UP000642070"/>
    </source>
</evidence>
<keyword evidence="1" id="KW-0812">Transmembrane</keyword>
<dbReference type="Pfam" id="PF24514">
    <property type="entry name" value="SpaA_4"/>
    <property type="match status" value="1"/>
</dbReference>
<evidence type="ECO:0000256" key="1">
    <source>
        <dbReference type="SAM" id="Phobius"/>
    </source>
</evidence>
<dbReference type="Proteomes" id="UP000642070">
    <property type="component" value="Unassembled WGS sequence"/>
</dbReference>
<keyword evidence="4" id="KW-1185">Reference proteome</keyword>
<reference evidence="3" key="2">
    <citation type="submission" date="2020-09" db="EMBL/GenBank/DDBJ databases">
        <authorList>
            <person name="Sun Q."/>
            <person name="Ohkuma M."/>
        </authorList>
    </citation>
    <scope>NUCLEOTIDE SEQUENCE</scope>
    <source>
        <strain evidence="3">JCM 19831</strain>
    </source>
</reference>
<feature type="domain" description="SpaA-like prealbumin fold" evidence="2">
    <location>
        <begin position="253"/>
        <end position="349"/>
    </location>
</feature>
<proteinExistence type="predicted"/>
<comment type="caution">
    <text evidence="3">The sequence shown here is derived from an EMBL/GenBank/DDBJ whole genome shotgun (WGS) entry which is preliminary data.</text>
</comment>
<dbReference type="InterPro" id="IPR055371">
    <property type="entry name" value="SpaA_PFL_dom_4"/>
</dbReference>